<gene>
    <name evidence="2" type="ORF">C5E45_33010</name>
</gene>
<name>A0A2S6ACU7_9NOCA</name>
<evidence type="ECO:0000313" key="2">
    <source>
        <dbReference type="EMBL" id="PPJ31913.1"/>
    </source>
</evidence>
<comment type="caution">
    <text evidence="2">The sequence shown here is derived from an EMBL/GenBank/DDBJ whole genome shotgun (WGS) entry which is preliminary data.</text>
</comment>
<dbReference type="Proteomes" id="UP000239874">
    <property type="component" value="Unassembled WGS sequence"/>
</dbReference>
<accession>A0A2S6ACU7</accession>
<dbReference type="EMBL" id="PSZC01000039">
    <property type="protein sequence ID" value="PPJ31913.1"/>
    <property type="molecule type" value="Genomic_DNA"/>
</dbReference>
<protein>
    <submittedName>
        <fullName evidence="2">Uncharacterized protein</fullName>
    </submittedName>
</protein>
<feature type="region of interest" description="Disordered" evidence="1">
    <location>
        <begin position="76"/>
        <end position="122"/>
    </location>
</feature>
<reference evidence="2 3" key="1">
    <citation type="submission" date="2018-02" db="EMBL/GenBank/DDBJ databases">
        <title>8 Nocardia nova and 1 Nocardia cyriacigeorgica strain used for evolution to TMP-SMX.</title>
        <authorList>
            <person name="Mehta H."/>
            <person name="Weng J."/>
            <person name="Shamoo Y."/>
        </authorList>
    </citation>
    <scope>NUCLEOTIDE SEQUENCE [LARGE SCALE GENOMIC DNA]</scope>
    <source>
        <strain evidence="2 3">MDA3139</strain>
    </source>
</reference>
<evidence type="ECO:0000256" key="1">
    <source>
        <dbReference type="SAM" id="MobiDB-lite"/>
    </source>
</evidence>
<organism evidence="2 3">
    <name type="scientific">Nocardia nova</name>
    <dbReference type="NCBI Taxonomy" id="37330"/>
    <lineage>
        <taxon>Bacteria</taxon>
        <taxon>Bacillati</taxon>
        <taxon>Actinomycetota</taxon>
        <taxon>Actinomycetes</taxon>
        <taxon>Mycobacteriales</taxon>
        <taxon>Nocardiaceae</taxon>
        <taxon>Nocardia</taxon>
    </lineage>
</organism>
<feature type="compositionally biased region" description="Basic residues" evidence="1">
    <location>
        <begin position="105"/>
        <end position="122"/>
    </location>
</feature>
<proteinExistence type="predicted"/>
<evidence type="ECO:0000313" key="3">
    <source>
        <dbReference type="Proteomes" id="UP000239874"/>
    </source>
</evidence>
<dbReference type="AlphaFoldDB" id="A0A2S6ACU7"/>
<feature type="compositionally biased region" description="Basic residues" evidence="1">
    <location>
        <begin position="76"/>
        <end position="94"/>
    </location>
</feature>
<dbReference type="RefSeq" id="WP_104380717.1">
    <property type="nucleotide sequence ID" value="NZ_PSZC01000039.1"/>
</dbReference>
<sequence length="122" mass="14275">MEADLDAHFNRDLRDLWRRDENGCHKLTYRMIYVRLTNGLPATSALARDANGGRTPWTLTDHLLADIWGLEARQLAGRRAKDHPGRPKPLRRQRHSPEREAKLRAAQRRRAQIRHRREGKEG</sequence>